<dbReference type="InterPro" id="IPR002139">
    <property type="entry name" value="Ribo/fructo_kinase"/>
</dbReference>
<dbReference type="NCBIfam" id="TIGR02152">
    <property type="entry name" value="D_ribokin_bact"/>
    <property type="match status" value="1"/>
</dbReference>
<dbReference type="InterPro" id="IPR002173">
    <property type="entry name" value="Carboh/pur_kinase_PfkB_CS"/>
</dbReference>
<comment type="caution">
    <text evidence="12">Lacks conserved residue(s) required for the propagation of feature annotation.</text>
</comment>
<feature type="binding site" evidence="12">
    <location>
        <position position="288"/>
    </location>
    <ligand>
        <name>K(+)</name>
        <dbReference type="ChEBI" id="CHEBI:29103"/>
    </ligand>
</feature>
<dbReference type="AlphaFoldDB" id="A0A2W1LQV9"/>
<feature type="active site" description="Proton acceptor" evidence="12">
    <location>
        <position position="253"/>
    </location>
</feature>
<dbReference type="UniPathway" id="UPA00916">
    <property type="reaction ID" value="UER00889"/>
</dbReference>
<comment type="subcellular location">
    <subcellularLocation>
        <location evidence="12">Cytoplasm</location>
    </subcellularLocation>
</comment>
<dbReference type="GO" id="GO:0019303">
    <property type="term" value="P:D-ribose catabolic process"/>
    <property type="evidence" value="ECO:0007669"/>
    <property type="project" value="UniProtKB-UniRule"/>
</dbReference>
<dbReference type="InterPro" id="IPR011611">
    <property type="entry name" value="PfkB_dom"/>
</dbReference>
<feature type="binding site" evidence="12">
    <location>
        <position position="141"/>
    </location>
    <ligand>
        <name>substrate</name>
    </ligand>
</feature>
<feature type="binding site" evidence="12">
    <location>
        <position position="283"/>
    </location>
    <ligand>
        <name>K(+)</name>
        <dbReference type="ChEBI" id="CHEBI:29103"/>
    </ligand>
</feature>
<comment type="subunit">
    <text evidence="12">Homodimer.</text>
</comment>
<feature type="binding site" evidence="12">
    <location>
        <begin position="41"/>
        <end position="45"/>
    </location>
    <ligand>
        <name>substrate</name>
    </ligand>
</feature>
<evidence type="ECO:0000256" key="6">
    <source>
        <dbReference type="ARBA" id="ARBA00022741"/>
    </source>
</evidence>
<evidence type="ECO:0000256" key="9">
    <source>
        <dbReference type="ARBA" id="ARBA00022842"/>
    </source>
</evidence>
<dbReference type="InterPro" id="IPR029056">
    <property type="entry name" value="Ribokinase-like"/>
</dbReference>
<dbReference type="InterPro" id="IPR011877">
    <property type="entry name" value="Ribokinase"/>
</dbReference>
<name>A0A2W1LQV9_9BACL</name>
<dbReference type="GO" id="GO:0005829">
    <property type="term" value="C:cytosol"/>
    <property type="evidence" value="ECO:0007669"/>
    <property type="project" value="TreeGrafter"/>
</dbReference>
<sequence length="307" mass="32200">MKKPKIVVIGSINMDIVVETGRYPQVGETLLGERVRFIPGGKGANQAVAAARLGADTSMIGAVGGDTFGRQMLDSLMHNGVNVSGVKQTSEAATGIASIYVAQGDNSIIVVPGANHTLSPEDIERHTHLLAEADIVLLQLEIPIPVVQYAARRAKEYGKTVILNPAPAQPLPDELFACIDYFTPNRTELTSYAGLKAEAGQLMEGMLSMKLKGAGQVITTLSSEGSAFLDPAGKVKLIPAHQVPVVDTTGAGDCYNAALAVAIAKGCRLEEAIRYAALASALAVTKFGAQEGMPTSEEVDSFLQQLG</sequence>
<comment type="catalytic activity">
    <reaction evidence="12">
        <text>D-ribose + ATP = D-ribose 5-phosphate + ADP + H(+)</text>
        <dbReference type="Rhea" id="RHEA:13697"/>
        <dbReference type="ChEBI" id="CHEBI:15378"/>
        <dbReference type="ChEBI" id="CHEBI:30616"/>
        <dbReference type="ChEBI" id="CHEBI:47013"/>
        <dbReference type="ChEBI" id="CHEBI:78346"/>
        <dbReference type="ChEBI" id="CHEBI:456216"/>
        <dbReference type="EC" id="2.7.1.15"/>
    </reaction>
</comment>
<dbReference type="EC" id="2.7.1.15" evidence="2 12"/>
<feature type="binding site" evidence="12">
    <location>
        <position position="249"/>
    </location>
    <ligand>
        <name>K(+)</name>
        <dbReference type="ChEBI" id="CHEBI:29103"/>
    </ligand>
</feature>
<keyword evidence="10 12" id="KW-0630">Potassium</keyword>
<proteinExistence type="inferred from homology"/>
<dbReference type="GO" id="GO:0046872">
    <property type="term" value="F:metal ion binding"/>
    <property type="evidence" value="ECO:0007669"/>
    <property type="project" value="UniProtKB-KW"/>
</dbReference>
<comment type="similarity">
    <text evidence="12">Belongs to the carbohydrate kinase PfkB family. Ribokinase subfamily.</text>
</comment>
<dbReference type="Proteomes" id="UP000249522">
    <property type="component" value="Unassembled WGS sequence"/>
</dbReference>
<dbReference type="PRINTS" id="PR00990">
    <property type="entry name" value="RIBOKINASE"/>
</dbReference>
<dbReference type="Gene3D" id="3.40.1190.20">
    <property type="match status" value="1"/>
</dbReference>
<feature type="binding site" evidence="12">
    <location>
        <position position="185"/>
    </location>
    <ligand>
        <name>ATP</name>
        <dbReference type="ChEBI" id="CHEBI:30616"/>
    </ligand>
</feature>
<feature type="binding site" evidence="12">
    <location>
        <position position="286"/>
    </location>
    <ligand>
        <name>K(+)</name>
        <dbReference type="ChEBI" id="CHEBI:29103"/>
    </ligand>
</feature>
<keyword evidence="7 12" id="KW-0418">Kinase</keyword>
<comment type="function">
    <text evidence="12">Catalyzes the phosphorylation of ribose at O-5 in a reaction requiring ATP and magnesium. The resulting D-ribose-5-phosphate can then be used either for sythesis of nucleotides, histidine, and tryptophan, or as a component of the pentose phosphate pathway.</text>
</comment>
<reference evidence="14 15" key="1">
    <citation type="submission" date="2018-06" db="EMBL/GenBank/DDBJ databases">
        <title>Paenibacillus imtechensis sp. nov.</title>
        <authorList>
            <person name="Pinnaka A.K."/>
            <person name="Singh H."/>
            <person name="Kaur M."/>
        </authorList>
    </citation>
    <scope>NUCLEOTIDE SEQUENCE [LARGE SCALE GENOMIC DNA]</scope>
    <source>
        <strain evidence="14 15">SMB1</strain>
    </source>
</reference>
<evidence type="ECO:0000313" key="14">
    <source>
        <dbReference type="EMBL" id="PZD97342.1"/>
    </source>
</evidence>
<keyword evidence="5 12" id="KW-0479">Metal-binding</keyword>
<keyword evidence="9 12" id="KW-0460">Magnesium</keyword>
<dbReference type="Pfam" id="PF00294">
    <property type="entry name" value="PfkB"/>
    <property type="match status" value="1"/>
</dbReference>
<comment type="activity regulation">
    <text evidence="12">Activated by a monovalent cation that binds near, but not in, the active site. The most likely occupant of the site in vivo is potassium. Ion binding induces a conformational change that may alter substrate affinity.</text>
</comment>
<feature type="binding site" evidence="12">
    <location>
        <position position="253"/>
    </location>
    <ligand>
        <name>substrate</name>
    </ligand>
</feature>
<gene>
    <name evidence="12 14" type="primary">rbsK</name>
    <name evidence="14" type="ORF">DNH61_03050</name>
</gene>
<evidence type="ECO:0000256" key="7">
    <source>
        <dbReference type="ARBA" id="ARBA00022777"/>
    </source>
</evidence>
<evidence type="ECO:0000313" key="15">
    <source>
        <dbReference type="Proteomes" id="UP000249522"/>
    </source>
</evidence>
<comment type="cofactor">
    <cofactor evidence="12">
        <name>Mg(2+)</name>
        <dbReference type="ChEBI" id="CHEBI:18420"/>
    </cofactor>
    <text evidence="12">Requires a divalent cation, most likely magnesium in vivo, as an electrophilic catalyst to aid phosphoryl group transfer. It is the chelate of the metal and the nucleotide that is the actual substrate.</text>
</comment>
<feature type="binding site" evidence="12">
    <location>
        <position position="247"/>
    </location>
    <ligand>
        <name>K(+)</name>
        <dbReference type="ChEBI" id="CHEBI:29103"/>
    </ligand>
</feature>
<comment type="caution">
    <text evidence="14">The sequence shown here is derived from an EMBL/GenBank/DDBJ whole genome shotgun (WGS) entry which is preliminary data.</text>
</comment>
<dbReference type="EMBL" id="QKRB01000028">
    <property type="protein sequence ID" value="PZD97342.1"/>
    <property type="molecule type" value="Genomic_DNA"/>
</dbReference>
<protein>
    <recommendedName>
        <fullName evidence="3 12">Ribokinase</fullName>
        <shortName evidence="12">RK</shortName>
        <ecNumber evidence="2 12">2.7.1.15</ecNumber>
    </recommendedName>
</protein>
<evidence type="ECO:0000256" key="5">
    <source>
        <dbReference type="ARBA" id="ARBA00022723"/>
    </source>
</evidence>
<keyword evidence="11 12" id="KW-0119">Carbohydrate metabolism</keyword>
<keyword evidence="6 12" id="KW-0547">Nucleotide-binding</keyword>
<evidence type="ECO:0000259" key="13">
    <source>
        <dbReference type="Pfam" id="PF00294"/>
    </source>
</evidence>
<dbReference type="RefSeq" id="WP_111145200.1">
    <property type="nucleotide sequence ID" value="NZ_QKRB01000028.1"/>
</dbReference>
<dbReference type="HAMAP" id="MF_01987">
    <property type="entry name" value="Ribokinase"/>
    <property type="match status" value="1"/>
</dbReference>
<dbReference type="PROSITE" id="PS00584">
    <property type="entry name" value="PFKB_KINASES_2"/>
    <property type="match status" value="1"/>
</dbReference>
<evidence type="ECO:0000256" key="1">
    <source>
        <dbReference type="ARBA" id="ARBA00005380"/>
    </source>
</evidence>
<accession>A0A2W1LQV9</accession>
<keyword evidence="12" id="KW-0963">Cytoplasm</keyword>
<keyword evidence="8 12" id="KW-0067">ATP-binding</keyword>
<keyword evidence="15" id="KW-1185">Reference proteome</keyword>
<dbReference type="PANTHER" id="PTHR10584:SF166">
    <property type="entry name" value="RIBOKINASE"/>
    <property type="match status" value="1"/>
</dbReference>
<dbReference type="GO" id="GO:0004747">
    <property type="term" value="F:ribokinase activity"/>
    <property type="evidence" value="ECO:0007669"/>
    <property type="project" value="UniProtKB-UniRule"/>
</dbReference>
<dbReference type="SUPFAM" id="SSF53613">
    <property type="entry name" value="Ribokinase-like"/>
    <property type="match status" value="1"/>
</dbReference>
<evidence type="ECO:0000256" key="8">
    <source>
        <dbReference type="ARBA" id="ARBA00022840"/>
    </source>
</evidence>
<evidence type="ECO:0000256" key="4">
    <source>
        <dbReference type="ARBA" id="ARBA00022679"/>
    </source>
</evidence>
<feature type="binding site" evidence="12">
    <location>
        <begin position="13"/>
        <end position="15"/>
    </location>
    <ligand>
        <name>substrate</name>
    </ligand>
</feature>
<dbReference type="PANTHER" id="PTHR10584">
    <property type="entry name" value="SUGAR KINASE"/>
    <property type="match status" value="1"/>
</dbReference>
<comment type="pathway">
    <text evidence="12">Carbohydrate metabolism; D-ribose degradation; D-ribose 5-phosphate from beta-D-ribopyranose: step 2/2.</text>
</comment>
<organism evidence="14 15">
    <name type="scientific">Paenibacillus sambharensis</name>
    <dbReference type="NCBI Taxonomy" id="1803190"/>
    <lineage>
        <taxon>Bacteria</taxon>
        <taxon>Bacillati</taxon>
        <taxon>Bacillota</taxon>
        <taxon>Bacilli</taxon>
        <taxon>Bacillales</taxon>
        <taxon>Paenibacillaceae</taxon>
        <taxon>Paenibacillus</taxon>
    </lineage>
</organism>
<keyword evidence="4 12" id="KW-0808">Transferase</keyword>
<evidence type="ECO:0000256" key="2">
    <source>
        <dbReference type="ARBA" id="ARBA00012035"/>
    </source>
</evidence>
<evidence type="ECO:0000256" key="10">
    <source>
        <dbReference type="ARBA" id="ARBA00022958"/>
    </source>
</evidence>
<feature type="domain" description="Carbohydrate kinase PfkB" evidence="13">
    <location>
        <begin position="4"/>
        <end position="295"/>
    </location>
</feature>
<evidence type="ECO:0000256" key="12">
    <source>
        <dbReference type="HAMAP-Rule" id="MF_01987"/>
    </source>
</evidence>
<evidence type="ECO:0000256" key="11">
    <source>
        <dbReference type="ARBA" id="ARBA00023277"/>
    </source>
</evidence>
<dbReference type="GO" id="GO:0005524">
    <property type="term" value="F:ATP binding"/>
    <property type="evidence" value="ECO:0007669"/>
    <property type="project" value="UniProtKB-UniRule"/>
</dbReference>
<feature type="binding site" evidence="12">
    <location>
        <begin position="252"/>
        <end position="253"/>
    </location>
    <ligand>
        <name>ATP</name>
        <dbReference type="ChEBI" id="CHEBI:30616"/>
    </ligand>
</feature>
<dbReference type="OrthoDB" id="9775849at2"/>
<evidence type="ECO:0000256" key="3">
    <source>
        <dbReference type="ARBA" id="ARBA00016943"/>
    </source>
</evidence>
<comment type="similarity">
    <text evidence="1">Belongs to the carbohydrate kinase pfkB family.</text>
</comment>
<dbReference type="CDD" id="cd01174">
    <property type="entry name" value="ribokinase"/>
    <property type="match status" value="1"/>
</dbReference>